<sequence>MTLNARLIAVLAVSTLVGALHAQESAHTLLSEAEMDGGIPAGAWQGNWRVVREDPRVHTRGGAELARLHVIHDAGAPTAVVQWVTGPAVCEDPLAGPCEWVGARGEAEAAAVADTGLYVLMPVSADASAPLLLHLSAPVDGARGVATDGHLHYSLVVEREAD</sequence>
<organism evidence="2 3">
    <name type="scientific">Pseudofulvimonas gallinarii</name>
    <dbReference type="NCBI Taxonomy" id="634155"/>
    <lineage>
        <taxon>Bacteria</taxon>
        <taxon>Pseudomonadati</taxon>
        <taxon>Pseudomonadota</taxon>
        <taxon>Gammaproteobacteria</taxon>
        <taxon>Lysobacterales</taxon>
        <taxon>Rhodanobacteraceae</taxon>
        <taxon>Pseudofulvimonas</taxon>
    </lineage>
</organism>
<dbReference type="RefSeq" id="WP_123521014.1">
    <property type="nucleotide sequence ID" value="NZ_JBHLWF010000010.1"/>
</dbReference>
<comment type="caution">
    <text evidence="2">The sequence shown here is derived from an EMBL/GenBank/DDBJ whole genome shotgun (WGS) entry which is preliminary data.</text>
</comment>
<keyword evidence="3" id="KW-1185">Reference proteome</keyword>
<dbReference type="OrthoDB" id="9255937at2"/>
<proteinExistence type="predicted"/>
<evidence type="ECO:0008006" key="4">
    <source>
        <dbReference type="Google" id="ProtNLM"/>
    </source>
</evidence>
<accession>A0A4R3L3F5</accession>
<gene>
    <name evidence="2" type="ORF">EDC25_12424</name>
</gene>
<dbReference type="EMBL" id="SMAF01000024">
    <property type="protein sequence ID" value="TCS94049.1"/>
    <property type="molecule type" value="Genomic_DNA"/>
</dbReference>
<name>A0A4R3L3F5_9GAMM</name>
<dbReference type="Proteomes" id="UP000294599">
    <property type="component" value="Unassembled WGS sequence"/>
</dbReference>
<dbReference type="AlphaFoldDB" id="A0A4R3L3F5"/>
<feature type="signal peptide" evidence="1">
    <location>
        <begin position="1"/>
        <end position="22"/>
    </location>
</feature>
<evidence type="ECO:0000313" key="3">
    <source>
        <dbReference type="Proteomes" id="UP000294599"/>
    </source>
</evidence>
<evidence type="ECO:0000256" key="1">
    <source>
        <dbReference type="SAM" id="SignalP"/>
    </source>
</evidence>
<evidence type="ECO:0000313" key="2">
    <source>
        <dbReference type="EMBL" id="TCS94049.1"/>
    </source>
</evidence>
<reference evidence="2 3" key="1">
    <citation type="submission" date="2019-03" db="EMBL/GenBank/DDBJ databases">
        <title>Genomic Encyclopedia of Type Strains, Phase IV (KMG-IV): sequencing the most valuable type-strain genomes for metagenomic binning, comparative biology and taxonomic classification.</title>
        <authorList>
            <person name="Goeker M."/>
        </authorList>
    </citation>
    <scope>NUCLEOTIDE SEQUENCE [LARGE SCALE GENOMIC DNA]</scope>
    <source>
        <strain evidence="2 3">DSM 21944</strain>
    </source>
</reference>
<feature type="chain" id="PRO_5030099228" description="Copper(I)-binding protein" evidence="1">
    <location>
        <begin position="23"/>
        <end position="162"/>
    </location>
</feature>
<protein>
    <recommendedName>
        <fullName evidence="4">Copper(I)-binding protein</fullName>
    </recommendedName>
</protein>
<keyword evidence="1" id="KW-0732">Signal</keyword>